<dbReference type="PROSITE" id="PS50835">
    <property type="entry name" value="IG_LIKE"/>
    <property type="match status" value="1"/>
</dbReference>
<keyword evidence="5" id="KW-1185">Reference proteome</keyword>
<dbReference type="PANTHER" id="PTHR46705:SF2">
    <property type="entry name" value="DOMAIN OF UNKNOWN FUNCTION DB DOMAIN-CONTAINING PROTEIN"/>
    <property type="match status" value="1"/>
</dbReference>
<dbReference type="InterPro" id="IPR003599">
    <property type="entry name" value="Ig_sub"/>
</dbReference>
<dbReference type="InterPro" id="IPR007110">
    <property type="entry name" value="Ig-like_dom"/>
</dbReference>
<evidence type="ECO:0000313" key="4">
    <source>
        <dbReference type="EMBL" id="KRX24947.1"/>
    </source>
</evidence>
<reference evidence="4 5" key="1">
    <citation type="submission" date="2015-01" db="EMBL/GenBank/DDBJ databases">
        <title>Evolution of Trichinella species and genotypes.</title>
        <authorList>
            <person name="Korhonen P.K."/>
            <person name="Edoardo P."/>
            <person name="Giuseppe L.R."/>
            <person name="Gasser R.B."/>
        </authorList>
    </citation>
    <scope>NUCLEOTIDE SEQUENCE [LARGE SCALE GENOMIC DNA]</scope>
    <source>
        <strain evidence="4">ISS37</strain>
    </source>
</reference>
<proteinExistence type="predicted"/>
<gene>
    <name evidence="4" type="primary">C25G4.10</name>
    <name evidence="4" type="ORF">T07_2495</name>
</gene>
<dbReference type="SMART" id="SM00409">
    <property type="entry name" value="IG"/>
    <property type="match status" value="1"/>
</dbReference>
<feature type="domain" description="Fibronectin type-III" evidence="3">
    <location>
        <begin position="507"/>
        <end position="593"/>
    </location>
</feature>
<dbReference type="SUPFAM" id="SSF49265">
    <property type="entry name" value="Fibronectin type III"/>
    <property type="match status" value="1"/>
</dbReference>
<feature type="domain" description="Fibronectin type-III" evidence="3">
    <location>
        <begin position="177"/>
        <end position="269"/>
    </location>
</feature>
<dbReference type="Proteomes" id="UP000054630">
    <property type="component" value="Unassembled WGS sequence"/>
</dbReference>
<protein>
    <submittedName>
        <fullName evidence="4">Ig-like and fibronectin type-III domain-containing protein C25G4.10</fullName>
    </submittedName>
</protein>
<sequence>MHWTNNCLMANIRNNIIIIRHGHFCLSVLIRILFGYLAAAMVFCDCLIFALPANSTHIPDTIQCCRSKGVSELCVKKLCNVHKPPDEFEVFEVTNECPQSLADIAQCLADERDHMLCCKLQSKGVDDLTCLHLCNGSPAPNDLSRWEDYKSYVACLSFNIRNMYECFTTGYKQNPDPPVDLVVIHAGKRKAEIMWKPPIRMPHLVHQYRVTVRDLAGELQSERVVVENLLKIEHLHPNTDYVVSVVAEGTNSASVSLPSDILRITTDGLAPEVHVYKEETEAIEGTTQTLVCKINIHGKRLGKPLVTWFRRWNSADRFEPIPLQGAHDAHRFQTDTFLSAEGPFGISYASTLTIANIRSTDNAQYKCLAWTAHGEGFAEMRLRASHTIHIPDSPPNVTECCLREKVEEKCLSTCRGRTVNLDLNSLFAFEYQMQHCAMELPKMLRCGLGNSNHGACCLKHRVPDHCLSLCDGQLHMLNTFEMYSSCMSHFGSVMDCYMESKASVPSPPDGLKLISSNPTSSAIVQWNEVAGAKVYIVYYRQDHLRWDKITSTTNVIALNHLNYQSHYEVIVLAANVAGHSDASRSLFFDTYAEK</sequence>
<keyword evidence="1" id="KW-0472">Membrane</keyword>
<dbReference type="InterPro" id="IPR002602">
    <property type="entry name" value="DB"/>
</dbReference>
<evidence type="ECO:0000259" key="2">
    <source>
        <dbReference type="PROSITE" id="PS50835"/>
    </source>
</evidence>
<feature type="transmembrane region" description="Helical" evidence="1">
    <location>
        <begin position="28"/>
        <end position="51"/>
    </location>
</feature>
<dbReference type="SUPFAM" id="SSF48726">
    <property type="entry name" value="Immunoglobulin"/>
    <property type="match status" value="1"/>
</dbReference>
<keyword evidence="1" id="KW-0812">Transmembrane</keyword>
<dbReference type="EMBL" id="JYDL01000014">
    <property type="protein sequence ID" value="KRX24947.1"/>
    <property type="molecule type" value="Genomic_DNA"/>
</dbReference>
<dbReference type="InterPro" id="IPR036116">
    <property type="entry name" value="FN3_sf"/>
</dbReference>
<dbReference type="AlphaFoldDB" id="A0A0V0SEB8"/>
<dbReference type="SMART" id="SM00060">
    <property type="entry name" value="FN3"/>
    <property type="match status" value="2"/>
</dbReference>
<keyword evidence="1" id="KW-1133">Transmembrane helix</keyword>
<dbReference type="PROSITE" id="PS50853">
    <property type="entry name" value="FN3"/>
    <property type="match status" value="2"/>
</dbReference>
<dbReference type="Pfam" id="PF01682">
    <property type="entry name" value="DB"/>
    <property type="match status" value="2"/>
</dbReference>
<dbReference type="Pfam" id="PF00041">
    <property type="entry name" value="fn3"/>
    <property type="match status" value="2"/>
</dbReference>
<dbReference type="InterPro" id="IPR003961">
    <property type="entry name" value="FN3_dom"/>
</dbReference>
<dbReference type="InterPro" id="IPR036179">
    <property type="entry name" value="Ig-like_dom_sf"/>
</dbReference>
<evidence type="ECO:0000256" key="1">
    <source>
        <dbReference type="SAM" id="Phobius"/>
    </source>
</evidence>
<accession>A0A0V0SEB8</accession>
<dbReference type="Gene3D" id="2.60.40.10">
    <property type="entry name" value="Immunoglobulins"/>
    <property type="match status" value="3"/>
</dbReference>
<evidence type="ECO:0000259" key="3">
    <source>
        <dbReference type="PROSITE" id="PS50853"/>
    </source>
</evidence>
<evidence type="ECO:0000313" key="5">
    <source>
        <dbReference type="Proteomes" id="UP000054630"/>
    </source>
</evidence>
<dbReference type="PANTHER" id="PTHR46705">
    <property type="entry name" value="PROTEIN CBG09805"/>
    <property type="match status" value="1"/>
</dbReference>
<organism evidence="4 5">
    <name type="scientific">Trichinella nelsoni</name>
    <dbReference type="NCBI Taxonomy" id="6336"/>
    <lineage>
        <taxon>Eukaryota</taxon>
        <taxon>Metazoa</taxon>
        <taxon>Ecdysozoa</taxon>
        <taxon>Nematoda</taxon>
        <taxon>Enoplea</taxon>
        <taxon>Dorylaimia</taxon>
        <taxon>Trichinellida</taxon>
        <taxon>Trichinellidae</taxon>
        <taxon>Trichinella</taxon>
    </lineage>
</organism>
<dbReference type="OrthoDB" id="5843172at2759"/>
<dbReference type="InterPro" id="IPR013783">
    <property type="entry name" value="Ig-like_fold"/>
</dbReference>
<dbReference type="CDD" id="cd00063">
    <property type="entry name" value="FN3"/>
    <property type="match status" value="2"/>
</dbReference>
<feature type="domain" description="Ig-like" evidence="2">
    <location>
        <begin position="271"/>
        <end position="369"/>
    </location>
</feature>
<comment type="caution">
    <text evidence="4">The sequence shown here is derived from an EMBL/GenBank/DDBJ whole genome shotgun (WGS) entry which is preliminary data.</text>
</comment>
<name>A0A0V0SEB8_9BILA</name>